<evidence type="ECO:0000256" key="4">
    <source>
        <dbReference type="ARBA" id="ARBA00022519"/>
    </source>
</evidence>
<comment type="similarity">
    <text evidence="10">Belongs to the binding-protein-dependent transport system permease family. OppBC subfamily.</text>
</comment>
<keyword evidence="6" id="KW-0571">Peptide transport</keyword>
<gene>
    <name evidence="14" type="ORF">GH723_10270</name>
</gene>
<dbReference type="InterPro" id="IPR000515">
    <property type="entry name" value="MetI-like"/>
</dbReference>
<evidence type="ECO:0000313" key="14">
    <source>
        <dbReference type="EMBL" id="QGG97073.1"/>
    </source>
</evidence>
<evidence type="ECO:0000256" key="1">
    <source>
        <dbReference type="ARBA" id="ARBA00004429"/>
    </source>
</evidence>
<evidence type="ECO:0000256" key="8">
    <source>
        <dbReference type="ARBA" id="ARBA00022989"/>
    </source>
</evidence>
<keyword evidence="4" id="KW-0997">Cell inner membrane</keyword>
<dbReference type="GO" id="GO:0015833">
    <property type="term" value="P:peptide transport"/>
    <property type="evidence" value="ECO:0007669"/>
    <property type="project" value="UniProtKB-KW"/>
</dbReference>
<feature type="transmembrane region" description="Helical" evidence="12">
    <location>
        <begin position="106"/>
        <end position="126"/>
    </location>
</feature>
<protein>
    <recommendedName>
        <fullName evidence="11">Oligopeptide transport system permease protein OppC</fullName>
    </recommendedName>
</protein>
<dbReference type="EMBL" id="CP045851">
    <property type="protein sequence ID" value="QGG97073.1"/>
    <property type="molecule type" value="Genomic_DNA"/>
</dbReference>
<dbReference type="GO" id="GO:0055085">
    <property type="term" value="P:transmembrane transport"/>
    <property type="evidence" value="ECO:0007669"/>
    <property type="project" value="InterPro"/>
</dbReference>
<keyword evidence="3" id="KW-1003">Cell membrane</keyword>
<dbReference type="PANTHER" id="PTHR43386:SF2">
    <property type="entry name" value="OLIGOPEPTIDE TRANSPORT SYSTEM PERMEASE PROTEIN OPPC"/>
    <property type="match status" value="1"/>
</dbReference>
<evidence type="ECO:0000256" key="7">
    <source>
        <dbReference type="ARBA" id="ARBA00022927"/>
    </source>
</evidence>
<dbReference type="GO" id="GO:0005886">
    <property type="term" value="C:plasma membrane"/>
    <property type="evidence" value="ECO:0007669"/>
    <property type="project" value="UniProtKB-SubCell"/>
</dbReference>
<reference evidence="14 15" key="1">
    <citation type="submission" date="2019-11" db="EMBL/GenBank/DDBJ databases">
        <authorList>
            <person name="He Y."/>
        </authorList>
    </citation>
    <scope>NUCLEOTIDE SEQUENCE [LARGE SCALE GENOMIC DNA]</scope>
    <source>
        <strain evidence="14 15">SCSIO 58843</strain>
    </source>
</reference>
<evidence type="ECO:0000256" key="3">
    <source>
        <dbReference type="ARBA" id="ARBA00022475"/>
    </source>
</evidence>
<name>A0A5Q2RMI8_9ACTN</name>
<evidence type="ECO:0000256" key="9">
    <source>
        <dbReference type="ARBA" id="ARBA00023136"/>
    </source>
</evidence>
<dbReference type="Pfam" id="PF00528">
    <property type="entry name" value="BPD_transp_1"/>
    <property type="match status" value="1"/>
</dbReference>
<dbReference type="CDD" id="cd06261">
    <property type="entry name" value="TM_PBP2"/>
    <property type="match status" value="1"/>
</dbReference>
<dbReference type="AlphaFoldDB" id="A0A5Q2RMI8"/>
<sequence>MILRRFMRHRLAVAAAVILFLIVVGSLVGGRFWTYSYDEITDNYSTGPTWQHPMGTDGVGHDVLAMVLRGAQKSVQIMLLVAFFSTTFGVAIGAIAGFYRGFVDSLLMRLVDLVLTIPSLAVLLVLSRRVVGGGGGGWFWLAVIIAALVWTQIARIVRAEVLSVREKEYIEAARAAGAKDRRIILRHILPNIVGSIIVAATLTMAAAILIETTLSYLGLGVRVPDTSLGRLVADGQTAAQTRPWLFYFPGLVIIVIVLCVNFIGDGLRDAFDPKQTRVRA</sequence>
<dbReference type="SUPFAM" id="SSF161098">
    <property type="entry name" value="MetI-like"/>
    <property type="match status" value="1"/>
</dbReference>
<dbReference type="InterPro" id="IPR050366">
    <property type="entry name" value="BP-dependent_transpt_permease"/>
</dbReference>
<keyword evidence="7" id="KW-0653">Protein transport</keyword>
<dbReference type="InterPro" id="IPR035906">
    <property type="entry name" value="MetI-like_sf"/>
</dbReference>
<evidence type="ECO:0000256" key="5">
    <source>
        <dbReference type="ARBA" id="ARBA00022692"/>
    </source>
</evidence>
<proteinExistence type="inferred from homology"/>
<feature type="transmembrane region" description="Helical" evidence="12">
    <location>
        <begin position="244"/>
        <end position="264"/>
    </location>
</feature>
<accession>A0A5Q2RMI8</accession>
<feature type="transmembrane region" description="Helical" evidence="12">
    <location>
        <begin position="77"/>
        <end position="99"/>
    </location>
</feature>
<feature type="transmembrane region" description="Helical" evidence="12">
    <location>
        <begin position="12"/>
        <end position="33"/>
    </location>
</feature>
<comment type="subcellular location">
    <subcellularLocation>
        <location evidence="1">Cell inner membrane</location>
        <topology evidence="1">Multi-pass membrane protein</topology>
    </subcellularLocation>
    <subcellularLocation>
        <location evidence="12">Cell membrane</location>
        <topology evidence="12">Multi-pass membrane protein</topology>
    </subcellularLocation>
</comment>
<dbReference type="PANTHER" id="PTHR43386">
    <property type="entry name" value="OLIGOPEPTIDE TRANSPORT SYSTEM PERMEASE PROTEIN APPC"/>
    <property type="match status" value="1"/>
</dbReference>
<keyword evidence="8 12" id="KW-1133">Transmembrane helix</keyword>
<feature type="transmembrane region" description="Helical" evidence="12">
    <location>
        <begin position="138"/>
        <end position="157"/>
    </location>
</feature>
<organism evidence="14 15">
    <name type="scientific">Actinomarinicola tropica</name>
    <dbReference type="NCBI Taxonomy" id="2789776"/>
    <lineage>
        <taxon>Bacteria</taxon>
        <taxon>Bacillati</taxon>
        <taxon>Actinomycetota</taxon>
        <taxon>Acidimicrobiia</taxon>
        <taxon>Acidimicrobiales</taxon>
        <taxon>Iamiaceae</taxon>
        <taxon>Actinomarinicola</taxon>
    </lineage>
</organism>
<evidence type="ECO:0000256" key="2">
    <source>
        <dbReference type="ARBA" id="ARBA00022448"/>
    </source>
</evidence>
<keyword evidence="5 12" id="KW-0812">Transmembrane</keyword>
<dbReference type="InterPro" id="IPR025966">
    <property type="entry name" value="OppC_N"/>
</dbReference>
<keyword evidence="9 12" id="KW-0472">Membrane</keyword>
<keyword evidence="15" id="KW-1185">Reference proteome</keyword>
<dbReference type="KEGG" id="atq:GH723_10270"/>
<evidence type="ECO:0000256" key="11">
    <source>
        <dbReference type="ARBA" id="ARBA00072251"/>
    </source>
</evidence>
<evidence type="ECO:0000256" key="6">
    <source>
        <dbReference type="ARBA" id="ARBA00022856"/>
    </source>
</evidence>
<evidence type="ECO:0000259" key="13">
    <source>
        <dbReference type="PROSITE" id="PS50928"/>
    </source>
</evidence>
<dbReference type="Gene3D" id="1.10.3720.10">
    <property type="entry name" value="MetI-like"/>
    <property type="match status" value="1"/>
</dbReference>
<evidence type="ECO:0000256" key="12">
    <source>
        <dbReference type="RuleBase" id="RU363032"/>
    </source>
</evidence>
<dbReference type="Pfam" id="PF12911">
    <property type="entry name" value="OppC_N"/>
    <property type="match status" value="1"/>
</dbReference>
<dbReference type="Proteomes" id="UP000334019">
    <property type="component" value="Chromosome"/>
</dbReference>
<keyword evidence="2 12" id="KW-0813">Transport</keyword>
<dbReference type="PROSITE" id="PS50928">
    <property type="entry name" value="ABC_TM1"/>
    <property type="match status" value="1"/>
</dbReference>
<feature type="domain" description="ABC transmembrane type-1" evidence="13">
    <location>
        <begin position="75"/>
        <end position="264"/>
    </location>
</feature>
<evidence type="ECO:0000313" key="15">
    <source>
        <dbReference type="Proteomes" id="UP000334019"/>
    </source>
</evidence>
<dbReference type="GO" id="GO:0015031">
    <property type="term" value="P:protein transport"/>
    <property type="evidence" value="ECO:0007669"/>
    <property type="project" value="UniProtKB-KW"/>
</dbReference>
<evidence type="ECO:0000256" key="10">
    <source>
        <dbReference type="ARBA" id="ARBA00024202"/>
    </source>
</evidence>
<feature type="transmembrane region" description="Helical" evidence="12">
    <location>
        <begin position="188"/>
        <end position="210"/>
    </location>
</feature>